<gene>
    <name evidence="1" type="ORF">VNO77_24657</name>
</gene>
<reference evidence="1 2" key="1">
    <citation type="submission" date="2024-01" db="EMBL/GenBank/DDBJ databases">
        <title>The genomes of 5 underutilized Papilionoideae crops provide insights into root nodulation and disease resistanc.</title>
        <authorList>
            <person name="Jiang F."/>
        </authorList>
    </citation>
    <scope>NUCLEOTIDE SEQUENCE [LARGE SCALE GENOMIC DNA]</scope>
    <source>
        <strain evidence="1">LVBAO_FW01</strain>
        <tissue evidence="1">Leaves</tissue>
    </source>
</reference>
<evidence type="ECO:0000313" key="2">
    <source>
        <dbReference type="Proteomes" id="UP001367508"/>
    </source>
</evidence>
<sequence>MSEPDSSGGLLQIGHMMNQVLSSHFNSEPKPASPTRINRLSVPNTVSLVVCRDMTDKVMCCACDVGAFFIGNLAMGLALVIKDLREGLSSQPHRLWIAF</sequence>
<evidence type="ECO:0000313" key="1">
    <source>
        <dbReference type="EMBL" id="KAK7330463.1"/>
    </source>
</evidence>
<name>A0AAN9LA20_CANGL</name>
<proteinExistence type="predicted"/>
<dbReference type="AlphaFoldDB" id="A0AAN9LA20"/>
<organism evidence="1 2">
    <name type="scientific">Canavalia gladiata</name>
    <name type="common">Sword bean</name>
    <name type="synonym">Dolichos gladiatus</name>
    <dbReference type="NCBI Taxonomy" id="3824"/>
    <lineage>
        <taxon>Eukaryota</taxon>
        <taxon>Viridiplantae</taxon>
        <taxon>Streptophyta</taxon>
        <taxon>Embryophyta</taxon>
        <taxon>Tracheophyta</taxon>
        <taxon>Spermatophyta</taxon>
        <taxon>Magnoliopsida</taxon>
        <taxon>eudicotyledons</taxon>
        <taxon>Gunneridae</taxon>
        <taxon>Pentapetalae</taxon>
        <taxon>rosids</taxon>
        <taxon>fabids</taxon>
        <taxon>Fabales</taxon>
        <taxon>Fabaceae</taxon>
        <taxon>Papilionoideae</taxon>
        <taxon>50 kb inversion clade</taxon>
        <taxon>NPAAA clade</taxon>
        <taxon>indigoferoid/millettioid clade</taxon>
        <taxon>Phaseoleae</taxon>
        <taxon>Canavalia</taxon>
    </lineage>
</organism>
<comment type="caution">
    <text evidence="1">The sequence shown here is derived from an EMBL/GenBank/DDBJ whole genome shotgun (WGS) entry which is preliminary data.</text>
</comment>
<protein>
    <submittedName>
        <fullName evidence="1">Uncharacterized protein</fullName>
    </submittedName>
</protein>
<keyword evidence="2" id="KW-1185">Reference proteome</keyword>
<accession>A0AAN9LA20</accession>
<dbReference type="EMBL" id="JAYMYQ010000005">
    <property type="protein sequence ID" value="KAK7330463.1"/>
    <property type="molecule type" value="Genomic_DNA"/>
</dbReference>
<dbReference type="Proteomes" id="UP001367508">
    <property type="component" value="Unassembled WGS sequence"/>
</dbReference>